<accession>A0A3N4Z9Q8</accession>
<evidence type="ECO:0000313" key="2">
    <source>
        <dbReference type="EMBL" id="RPF22588.1"/>
    </source>
</evidence>
<reference evidence="2 3" key="1">
    <citation type="submission" date="2018-11" db="EMBL/GenBank/DDBJ databases">
        <title>Sequencing the genomes of 1000 actinobacteria strains.</title>
        <authorList>
            <person name="Klenk H.-P."/>
        </authorList>
    </citation>
    <scope>NUCLEOTIDE SEQUENCE [LARGE SCALE GENOMIC DNA]</scope>
    <source>
        <strain evidence="2 3">DSM 15700</strain>
    </source>
</reference>
<name>A0A3N4Z9Q8_9MICO</name>
<organism evidence="2 3">
    <name type="scientific">Myceligenerans xiligouense</name>
    <dbReference type="NCBI Taxonomy" id="253184"/>
    <lineage>
        <taxon>Bacteria</taxon>
        <taxon>Bacillati</taxon>
        <taxon>Actinomycetota</taxon>
        <taxon>Actinomycetes</taxon>
        <taxon>Micrococcales</taxon>
        <taxon>Promicromonosporaceae</taxon>
        <taxon>Myceligenerans</taxon>
    </lineage>
</organism>
<feature type="transmembrane region" description="Helical" evidence="1">
    <location>
        <begin position="81"/>
        <end position="100"/>
    </location>
</feature>
<evidence type="ECO:0000313" key="3">
    <source>
        <dbReference type="Proteomes" id="UP000280501"/>
    </source>
</evidence>
<dbReference type="Proteomes" id="UP000280501">
    <property type="component" value="Unassembled WGS sequence"/>
</dbReference>
<dbReference type="InterPro" id="IPR048136">
    <property type="entry name" value="STM3941-like"/>
</dbReference>
<comment type="caution">
    <text evidence="2">The sequence shown here is derived from an EMBL/GenBank/DDBJ whole genome shotgun (WGS) entry which is preliminary data.</text>
</comment>
<keyword evidence="1" id="KW-0812">Transmembrane</keyword>
<dbReference type="EMBL" id="RKQZ01000001">
    <property type="protein sequence ID" value="RPF22588.1"/>
    <property type="molecule type" value="Genomic_DNA"/>
</dbReference>
<gene>
    <name evidence="2" type="ORF">EDD34_3256</name>
</gene>
<protein>
    <submittedName>
        <fullName evidence="2">Uncharacterized protein</fullName>
    </submittedName>
</protein>
<keyword evidence="1" id="KW-0472">Membrane</keyword>
<keyword evidence="3" id="KW-1185">Reference proteome</keyword>
<dbReference type="NCBIfam" id="NF041635">
    <property type="entry name" value="STM3941_fam"/>
    <property type="match status" value="1"/>
</dbReference>
<dbReference type="AlphaFoldDB" id="A0A3N4Z9Q8"/>
<keyword evidence="1" id="KW-1133">Transmembrane helix</keyword>
<sequence length="241" mass="24912">MLVTACLVRRPVTVFLPLLAQLLGSGRARHYTDDRVAGIVRHMSDATAADHATASTSTASASPATGDVVELYPSHGHVTSLAIVSLVLAVVCGAAAVIGFDTAQTDPSPTALVVAGAGAVGTLMALGAGLIAVRRMLVARWPVLIVDDEGFTDWLPNLGVERVEWAEVTGIRDANLTGRAVIAVDVVDPDAVISRQRTPVRRVAAATNLRLVGTPVVLKPSSIDASAEQIRAALAPHVAQG</sequence>
<feature type="transmembrane region" description="Helical" evidence="1">
    <location>
        <begin position="112"/>
        <end position="133"/>
    </location>
</feature>
<evidence type="ECO:0000256" key="1">
    <source>
        <dbReference type="SAM" id="Phobius"/>
    </source>
</evidence>
<proteinExistence type="predicted"/>